<evidence type="ECO:0000313" key="3">
    <source>
        <dbReference type="Proteomes" id="UP000237640"/>
    </source>
</evidence>
<gene>
    <name evidence="2" type="ORF">CLV81_0979</name>
</gene>
<keyword evidence="1" id="KW-0472">Membrane</keyword>
<dbReference type="EMBL" id="PVYX01000001">
    <property type="protein sequence ID" value="PRX56978.1"/>
    <property type="molecule type" value="Genomic_DNA"/>
</dbReference>
<dbReference type="Pfam" id="PF19665">
    <property type="entry name" value="DUF6168"/>
    <property type="match status" value="1"/>
</dbReference>
<evidence type="ECO:0000256" key="1">
    <source>
        <dbReference type="SAM" id="Phobius"/>
    </source>
</evidence>
<dbReference type="OrthoDB" id="1179143at2"/>
<comment type="caution">
    <text evidence="2">The sequence shown here is derived from an EMBL/GenBank/DDBJ whole genome shotgun (WGS) entry which is preliminary data.</text>
</comment>
<organism evidence="2 3">
    <name type="scientific">Flagellimonas meridianipacifica</name>
    <dbReference type="NCBI Taxonomy" id="1080225"/>
    <lineage>
        <taxon>Bacteria</taxon>
        <taxon>Pseudomonadati</taxon>
        <taxon>Bacteroidota</taxon>
        <taxon>Flavobacteriia</taxon>
        <taxon>Flavobacteriales</taxon>
        <taxon>Flavobacteriaceae</taxon>
        <taxon>Flagellimonas</taxon>
    </lineage>
</organism>
<evidence type="ECO:0000313" key="2">
    <source>
        <dbReference type="EMBL" id="PRX56978.1"/>
    </source>
</evidence>
<dbReference type="InterPro" id="IPR046166">
    <property type="entry name" value="DUF6168"/>
</dbReference>
<keyword evidence="1" id="KW-1133">Transmembrane helix</keyword>
<feature type="transmembrane region" description="Helical" evidence="1">
    <location>
        <begin position="69"/>
        <end position="89"/>
    </location>
</feature>
<feature type="transmembrane region" description="Helical" evidence="1">
    <location>
        <begin position="101"/>
        <end position="123"/>
    </location>
</feature>
<sequence>MKRGFILSLGIVLCFALAYFLNLTFVPEEQFSKIALNKHYAFHLAFSFLVCLLFFGLNHHKKWKEQLGFIYLGTFFLKLVIFVVVFQDLVKPSKSLENIEVFLVLIPLFLGLVLEVFVISQLLNKTDKK</sequence>
<feature type="transmembrane region" description="Helical" evidence="1">
    <location>
        <begin position="40"/>
        <end position="57"/>
    </location>
</feature>
<proteinExistence type="predicted"/>
<reference evidence="2 3" key="1">
    <citation type="submission" date="2018-03" db="EMBL/GenBank/DDBJ databases">
        <title>Genomic Encyclopedia of Archaeal and Bacterial Type Strains, Phase II (KMG-II): from individual species to whole genera.</title>
        <authorList>
            <person name="Goeker M."/>
        </authorList>
    </citation>
    <scope>NUCLEOTIDE SEQUENCE [LARGE SCALE GENOMIC DNA]</scope>
    <source>
        <strain evidence="2 3">DSM 25027</strain>
    </source>
</reference>
<protein>
    <submittedName>
        <fullName evidence="2">Uncharacterized protein</fullName>
    </submittedName>
</protein>
<accession>A0A2T0MHC6</accession>
<dbReference type="RefSeq" id="WP_146129827.1">
    <property type="nucleotide sequence ID" value="NZ_PVYX01000001.1"/>
</dbReference>
<keyword evidence="1" id="KW-0812">Transmembrane</keyword>
<keyword evidence="3" id="KW-1185">Reference proteome</keyword>
<dbReference type="Proteomes" id="UP000237640">
    <property type="component" value="Unassembled WGS sequence"/>
</dbReference>
<name>A0A2T0MHC6_9FLAO</name>
<dbReference type="AlphaFoldDB" id="A0A2T0MHC6"/>